<dbReference type="InterPro" id="IPR045274">
    <property type="entry name" value="WAK-like"/>
</dbReference>
<reference evidence="7 8" key="1">
    <citation type="submission" date="2019-11" db="EMBL/GenBank/DDBJ databases">
        <title>Whole genome sequence of Oryza granulata.</title>
        <authorList>
            <person name="Li W."/>
        </authorList>
    </citation>
    <scope>NUCLEOTIDE SEQUENCE [LARGE SCALE GENOMIC DNA]</scope>
    <source>
        <strain evidence="8">cv. Menghai</strain>
        <tissue evidence="7">Leaf</tissue>
    </source>
</reference>
<dbReference type="SMART" id="SM00179">
    <property type="entry name" value="EGF_CA"/>
    <property type="match status" value="1"/>
</dbReference>
<dbReference type="CDD" id="cd00054">
    <property type="entry name" value="EGF_CA"/>
    <property type="match status" value="1"/>
</dbReference>
<dbReference type="GO" id="GO:0005524">
    <property type="term" value="F:ATP binding"/>
    <property type="evidence" value="ECO:0007669"/>
    <property type="project" value="UniProtKB-KW"/>
</dbReference>
<keyword evidence="2" id="KW-0808">Transferase</keyword>
<protein>
    <recommendedName>
        <fullName evidence="6">EGF-like calcium-binding domain-containing protein</fullName>
    </recommendedName>
</protein>
<dbReference type="Gene3D" id="2.10.25.10">
    <property type="entry name" value="Laminin"/>
    <property type="match status" value="1"/>
</dbReference>
<keyword evidence="8" id="KW-1185">Reference proteome</keyword>
<name>A0A6G1E1F9_9ORYZ</name>
<gene>
    <name evidence="7" type="ORF">E2562_024774</name>
</gene>
<evidence type="ECO:0000256" key="5">
    <source>
        <dbReference type="ARBA" id="ARBA00023157"/>
    </source>
</evidence>
<dbReference type="SUPFAM" id="SSF56112">
    <property type="entry name" value="Protein kinase-like (PK-like)"/>
    <property type="match status" value="1"/>
</dbReference>
<keyword evidence="1" id="KW-0723">Serine/threonine-protein kinase</keyword>
<evidence type="ECO:0000256" key="2">
    <source>
        <dbReference type="ARBA" id="ARBA00022679"/>
    </source>
</evidence>
<proteinExistence type="predicted"/>
<evidence type="ECO:0000313" key="7">
    <source>
        <dbReference type="EMBL" id="KAF0918511.1"/>
    </source>
</evidence>
<dbReference type="SUPFAM" id="SSF57196">
    <property type="entry name" value="EGF/Laminin"/>
    <property type="match status" value="1"/>
</dbReference>
<feature type="domain" description="EGF-like calcium-binding" evidence="6">
    <location>
        <begin position="100"/>
        <end position="146"/>
    </location>
</feature>
<dbReference type="Proteomes" id="UP000479710">
    <property type="component" value="Unassembled WGS sequence"/>
</dbReference>
<dbReference type="InterPro" id="IPR018097">
    <property type="entry name" value="EGF_Ca-bd_CS"/>
</dbReference>
<dbReference type="PANTHER" id="PTHR27005:SF145">
    <property type="entry name" value="OS10G0142600 PROTEIN"/>
    <property type="match status" value="1"/>
</dbReference>
<dbReference type="OrthoDB" id="1938319at2759"/>
<keyword evidence="3" id="KW-0547">Nucleotide-binding</keyword>
<comment type="caution">
    <text evidence="7">The sequence shown here is derived from an EMBL/GenBank/DDBJ whole genome shotgun (WGS) entry which is preliminary data.</text>
</comment>
<evidence type="ECO:0000259" key="6">
    <source>
        <dbReference type="SMART" id="SM00179"/>
    </source>
</evidence>
<sequence>MEKVDNIKIFSKDDLKKITKNNSEVLGQGGFGKVYKGTLEDNTFVAVKTSIEKAYDQENSGRAMFDMSIAIEENIFMLEEIGNGYEGNPYDDDPDKGCKDINECSPSNKDKYPCYGICNNIPGDYECKCRSGYQRSGEGPKKQECSPKFPIAARIALDKY</sequence>
<dbReference type="GO" id="GO:0005886">
    <property type="term" value="C:plasma membrane"/>
    <property type="evidence" value="ECO:0007669"/>
    <property type="project" value="TreeGrafter"/>
</dbReference>
<dbReference type="EMBL" id="SPHZ02000005">
    <property type="protein sequence ID" value="KAF0918511.1"/>
    <property type="molecule type" value="Genomic_DNA"/>
</dbReference>
<keyword evidence="1" id="KW-0418">Kinase</keyword>
<dbReference type="InterPro" id="IPR001881">
    <property type="entry name" value="EGF-like_Ca-bd_dom"/>
</dbReference>
<dbReference type="Gene3D" id="3.30.200.20">
    <property type="entry name" value="Phosphorylase Kinase, domain 1"/>
    <property type="match status" value="1"/>
</dbReference>
<keyword evidence="4" id="KW-0067">ATP-binding</keyword>
<dbReference type="PANTHER" id="PTHR27005">
    <property type="entry name" value="WALL-ASSOCIATED RECEPTOR KINASE-LIKE 21"/>
    <property type="match status" value="1"/>
</dbReference>
<dbReference type="PROSITE" id="PS01187">
    <property type="entry name" value="EGF_CA"/>
    <property type="match status" value="1"/>
</dbReference>
<organism evidence="7 8">
    <name type="scientific">Oryza meyeriana var. granulata</name>
    <dbReference type="NCBI Taxonomy" id="110450"/>
    <lineage>
        <taxon>Eukaryota</taxon>
        <taxon>Viridiplantae</taxon>
        <taxon>Streptophyta</taxon>
        <taxon>Embryophyta</taxon>
        <taxon>Tracheophyta</taxon>
        <taxon>Spermatophyta</taxon>
        <taxon>Magnoliopsida</taxon>
        <taxon>Liliopsida</taxon>
        <taxon>Poales</taxon>
        <taxon>Poaceae</taxon>
        <taxon>BOP clade</taxon>
        <taxon>Oryzoideae</taxon>
        <taxon>Oryzeae</taxon>
        <taxon>Oryzinae</taxon>
        <taxon>Oryza</taxon>
        <taxon>Oryza meyeriana</taxon>
    </lineage>
</organism>
<accession>A0A6G1E1F9</accession>
<evidence type="ECO:0000256" key="4">
    <source>
        <dbReference type="ARBA" id="ARBA00022840"/>
    </source>
</evidence>
<evidence type="ECO:0000313" key="8">
    <source>
        <dbReference type="Proteomes" id="UP000479710"/>
    </source>
</evidence>
<dbReference type="InterPro" id="IPR011009">
    <property type="entry name" value="Kinase-like_dom_sf"/>
</dbReference>
<evidence type="ECO:0000256" key="1">
    <source>
        <dbReference type="ARBA" id="ARBA00022527"/>
    </source>
</evidence>
<dbReference type="GO" id="GO:0005509">
    <property type="term" value="F:calcium ion binding"/>
    <property type="evidence" value="ECO:0007669"/>
    <property type="project" value="InterPro"/>
</dbReference>
<dbReference type="GO" id="GO:0004674">
    <property type="term" value="F:protein serine/threonine kinase activity"/>
    <property type="evidence" value="ECO:0007669"/>
    <property type="project" value="UniProtKB-KW"/>
</dbReference>
<dbReference type="GO" id="GO:0007166">
    <property type="term" value="P:cell surface receptor signaling pathway"/>
    <property type="evidence" value="ECO:0007669"/>
    <property type="project" value="InterPro"/>
</dbReference>
<dbReference type="AlphaFoldDB" id="A0A6G1E1F9"/>
<evidence type="ECO:0000256" key="3">
    <source>
        <dbReference type="ARBA" id="ARBA00022741"/>
    </source>
</evidence>
<keyword evidence="5" id="KW-1015">Disulfide bond</keyword>